<dbReference type="AlphaFoldDB" id="A0A0A9A648"/>
<proteinExistence type="predicted"/>
<accession>A0A0A9A648</accession>
<name>A0A0A9A648_ARUDO</name>
<sequence length="32" mass="3820">MVAQLYLKLRFKVPILIWYDGSPKYYPRVSSS</sequence>
<protein>
    <submittedName>
        <fullName evidence="1">Uncharacterized protein</fullName>
    </submittedName>
</protein>
<reference evidence="1" key="2">
    <citation type="journal article" date="2015" name="Data Brief">
        <title>Shoot transcriptome of the giant reed, Arundo donax.</title>
        <authorList>
            <person name="Barrero R.A."/>
            <person name="Guerrero F.D."/>
            <person name="Moolhuijzen P."/>
            <person name="Goolsby J.A."/>
            <person name="Tidwell J."/>
            <person name="Bellgard S.E."/>
            <person name="Bellgard M.I."/>
        </authorList>
    </citation>
    <scope>NUCLEOTIDE SEQUENCE</scope>
    <source>
        <tissue evidence="1">Shoot tissue taken approximately 20 cm above the soil surface</tissue>
    </source>
</reference>
<reference evidence="1" key="1">
    <citation type="submission" date="2014-09" db="EMBL/GenBank/DDBJ databases">
        <authorList>
            <person name="Magalhaes I.L.F."/>
            <person name="Oliveira U."/>
            <person name="Santos F.R."/>
            <person name="Vidigal T.H.D.A."/>
            <person name="Brescovit A.D."/>
            <person name="Santos A.J."/>
        </authorList>
    </citation>
    <scope>NUCLEOTIDE SEQUENCE</scope>
    <source>
        <tissue evidence="1">Shoot tissue taken approximately 20 cm above the soil surface</tissue>
    </source>
</reference>
<evidence type="ECO:0000313" key="1">
    <source>
        <dbReference type="EMBL" id="JAD42517.1"/>
    </source>
</evidence>
<organism evidence="1">
    <name type="scientific">Arundo donax</name>
    <name type="common">Giant reed</name>
    <name type="synonym">Donax arundinaceus</name>
    <dbReference type="NCBI Taxonomy" id="35708"/>
    <lineage>
        <taxon>Eukaryota</taxon>
        <taxon>Viridiplantae</taxon>
        <taxon>Streptophyta</taxon>
        <taxon>Embryophyta</taxon>
        <taxon>Tracheophyta</taxon>
        <taxon>Spermatophyta</taxon>
        <taxon>Magnoliopsida</taxon>
        <taxon>Liliopsida</taxon>
        <taxon>Poales</taxon>
        <taxon>Poaceae</taxon>
        <taxon>PACMAD clade</taxon>
        <taxon>Arundinoideae</taxon>
        <taxon>Arundineae</taxon>
        <taxon>Arundo</taxon>
    </lineage>
</organism>
<dbReference type="EMBL" id="GBRH01255378">
    <property type="protein sequence ID" value="JAD42517.1"/>
    <property type="molecule type" value="Transcribed_RNA"/>
</dbReference>